<evidence type="ECO:0000313" key="5">
    <source>
        <dbReference type="Proteomes" id="UP001642464"/>
    </source>
</evidence>
<dbReference type="Pfam" id="PF05348">
    <property type="entry name" value="UMP1"/>
    <property type="match status" value="1"/>
</dbReference>
<dbReference type="GO" id="GO:0000502">
    <property type="term" value="C:proteasome complex"/>
    <property type="evidence" value="ECO:0007669"/>
    <property type="project" value="UniProtKB-KW"/>
</dbReference>
<dbReference type="Proteomes" id="UP001642464">
    <property type="component" value="Unassembled WGS sequence"/>
</dbReference>
<feature type="compositionally biased region" description="Basic and acidic residues" evidence="3">
    <location>
        <begin position="39"/>
        <end position="58"/>
    </location>
</feature>
<dbReference type="EMBL" id="CAXAMM010019194">
    <property type="protein sequence ID" value="CAK9045147.1"/>
    <property type="molecule type" value="Genomic_DNA"/>
</dbReference>
<name>A0ABP0M0Y2_9DINO</name>
<evidence type="ECO:0000313" key="4">
    <source>
        <dbReference type="EMBL" id="CAK9045147.1"/>
    </source>
</evidence>
<dbReference type="PANTHER" id="PTHR12828">
    <property type="entry name" value="PROTEASOME MATURATION PROTEIN UMP1"/>
    <property type="match status" value="1"/>
</dbReference>
<keyword evidence="4" id="KW-0647">Proteasome</keyword>
<reference evidence="4 5" key="1">
    <citation type="submission" date="2024-02" db="EMBL/GenBank/DDBJ databases">
        <authorList>
            <person name="Chen Y."/>
            <person name="Shah S."/>
            <person name="Dougan E. K."/>
            <person name="Thang M."/>
            <person name="Chan C."/>
        </authorList>
    </citation>
    <scope>NUCLEOTIDE SEQUENCE [LARGE SCALE GENOMIC DNA]</scope>
</reference>
<evidence type="ECO:0000256" key="3">
    <source>
        <dbReference type="SAM" id="MobiDB-lite"/>
    </source>
</evidence>
<keyword evidence="1" id="KW-0143">Chaperone</keyword>
<keyword evidence="5" id="KW-1185">Reference proteome</keyword>
<gene>
    <name evidence="4" type="ORF">SCF082_LOCUS25536</name>
</gene>
<comment type="similarity">
    <text evidence="2">Belongs to the POMP/UMP1 family.</text>
</comment>
<evidence type="ECO:0000256" key="1">
    <source>
        <dbReference type="ARBA" id="ARBA00023186"/>
    </source>
</evidence>
<feature type="region of interest" description="Disordered" evidence="3">
    <location>
        <begin position="34"/>
        <end position="58"/>
    </location>
</feature>
<sequence>SSNARDEMEQNHEVPVIQPHDVMRNGLHSVKAELAPPHPVEKMQKERRAREMDSKMRDLTAQQGIAAAMRYQADHRLLSQYHRLPGIPSSFAGFENYTGADSEISFEDWLGEPELSPQYLANFHETMEHKLNF</sequence>
<proteinExistence type="inferred from homology"/>
<protein>
    <submittedName>
        <fullName evidence="4">Proteasome maturation protein (Proteassemblin) (Protein UMP1 homolog) (MUMP1)</fullName>
    </submittedName>
</protein>
<dbReference type="InterPro" id="IPR008012">
    <property type="entry name" value="Ump1"/>
</dbReference>
<accession>A0ABP0M0Y2</accession>
<dbReference type="PANTHER" id="PTHR12828:SF3">
    <property type="entry name" value="PROTEASOME MATURATION PROTEIN"/>
    <property type="match status" value="1"/>
</dbReference>
<feature type="region of interest" description="Disordered" evidence="3">
    <location>
        <begin position="1"/>
        <end position="22"/>
    </location>
</feature>
<feature type="compositionally biased region" description="Basic and acidic residues" evidence="3">
    <location>
        <begin position="1"/>
        <end position="12"/>
    </location>
</feature>
<comment type="caution">
    <text evidence="4">The sequence shown here is derived from an EMBL/GenBank/DDBJ whole genome shotgun (WGS) entry which is preliminary data.</text>
</comment>
<organism evidence="4 5">
    <name type="scientific">Durusdinium trenchii</name>
    <dbReference type="NCBI Taxonomy" id="1381693"/>
    <lineage>
        <taxon>Eukaryota</taxon>
        <taxon>Sar</taxon>
        <taxon>Alveolata</taxon>
        <taxon>Dinophyceae</taxon>
        <taxon>Suessiales</taxon>
        <taxon>Symbiodiniaceae</taxon>
        <taxon>Durusdinium</taxon>
    </lineage>
</organism>
<feature type="non-terminal residue" evidence="4">
    <location>
        <position position="1"/>
    </location>
</feature>
<evidence type="ECO:0000256" key="2">
    <source>
        <dbReference type="ARBA" id="ARBA00043974"/>
    </source>
</evidence>